<feature type="compositionally biased region" description="Basic residues" evidence="1">
    <location>
        <begin position="74"/>
        <end position="87"/>
    </location>
</feature>
<keyword evidence="3" id="KW-1185">Reference proteome</keyword>
<organism evidence="2 3">
    <name type="scientific">Cadophora malorum</name>
    <dbReference type="NCBI Taxonomy" id="108018"/>
    <lineage>
        <taxon>Eukaryota</taxon>
        <taxon>Fungi</taxon>
        <taxon>Dikarya</taxon>
        <taxon>Ascomycota</taxon>
        <taxon>Pezizomycotina</taxon>
        <taxon>Leotiomycetes</taxon>
        <taxon>Helotiales</taxon>
        <taxon>Ploettnerulaceae</taxon>
        <taxon>Cadophora</taxon>
    </lineage>
</organism>
<evidence type="ECO:0000256" key="1">
    <source>
        <dbReference type="SAM" id="MobiDB-lite"/>
    </source>
</evidence>
<evidence type="ECO:0000313" key="3">
    <source>
        <dbReference type="Proteomes" id="UP000664132"/>
    </source>
</evidence>
<dbReference type="AlphaFoldDB" id="A0A8H7TFZ8"/>
<dbReference type="Proteomes" id="UP000664132">
    <property type="component" value="Unassembled WGS sequence"/>
</dbReference>
<evidence type="ECO:0000313" key="2">
    <source>
        <dbReference type="EMBL" id="KAG4418532.1"/>
    </source>
</evidence>
<accession>A0A8H7TFZ8</accession>
<proteinExistence type="predicted"/>
<sequence>MEGDRSTQSPAARHQALPQSQSPHRTFSEPTTSPASSDYAPTSTRASQSSVDTQSSAGSSEKTLQFDADSQASPRRRSREKKQPPRRYSHDPSKVNGYTTCGRHGDDWLFGGFSVSGAVKKLWEKDNKN</sequence>
<comment type="caution">
    <text evidence="2">The sequence shown here is derived from an EMBL/GenBank/DDBJ whole genome shotgun (WGS) entry which is preliminary data.</text>
</comment>
<feature type="compositionally biased region" description="Polar residues" evidence="1">
    <location>
        <begin position="1"/>
        <end position="10"/>
    </location>
</feature>
<dbReference type="OrthoDB" id="5089392at2759"/>
<name>A0A8H7TFZ8_9HELO</name>
<protein>
    <submittedName>
        <fullName evidence="2">Uncharacterized protein</fullName>
    </submittedName>
</protein>
<feature type="region of interest" description="Disordered" evidence="1">
    <location>
        <begin position="1"/>
        <end position="99"/>
    </location>
</feature>
<gene>
    <name evidence="2" type="ORF">IFR04_008335</name>
</gene>
<reference evidence="2" key="1">
    <citation type="submission" date="2021-02" db="EMBL/GenBank/DDBJ databases">
        <title>Genome sequence Cadophora malorum strain M34.</title>
        <authorList>
            <person name="Stefanovic E."/>
            <person name="Vu D."/>
            <person name="Scully C."/>
            <person name="Dijksterhuis J."/>
            <person name="Roader J."/>
            <person name="Houbraken J."/>
        </authorList>
    </citation>
    <scope>NUCLEOTIDE SEQUENCE</scope>
    <source>
        <strain evidence="2">M34</strain>
    </source>
</reference>
<feature type="compositionally biased region" description="Polar residues" evidence="1">
    <location>
        <begin position="17"/>
        <end position="73"/>
    </location>
</feature>
<dbReference type="EMBL" id="JAFJYH010000126">
    <property type="protein sequence ID" value="KAG4418532.1"/>
    <property type="molecule type" value="Genomic_DNA"/>
</dbReference>